<reference evidence="3 4" key="1">
    <citation type="submission" date="2017-02" db="EMBL/GenBank/DDBJ databases">
        <authorList>
            <person name="Peterson S.W."/>
        </authorList>
    </citation>
    <scope>NUCLEOTIDE SEQUENCE [LARGE SCALE GENOMIC DNA]</scope>
    <source>
        <strain evidence="3 4">S285</strain>
    </source>
</reference>
<dbReference type="STRING" id="655015.B1812_08060"/>
<feature type="domain" description="Amine oxidase" evidence="2">
    <location>
        <begin position="104"/>
        <end position="354"/>
    </location>
</feature>
<dbReference type="PANTHER" id="PTHR43563">
    <property type="entry name" value="AMINE OXIDASE"/>
    <property type="match status" value="1"/>
</dbReference>
<keyword evidence="4" id="KW-1185">Reference proteome</keyword>
<feature type="domain" description="Amine oxidase" evidence="2">
    <location>
        <begin position="11"/>
        <end position="85"/>
    </location>
</feature>
<evidence type="ECO:0000313" key="4">
    <source>
        <dbReference type="Proteomes" id="UP000193978"/>
    </source>
</evidence>
<accession>A0A1W6MTW5</accession>
<proteinExistence type="inferred from homology"/>
<dbReference type="AlphaFoldDB" id="A0A1W6MTW5"/>
<dbReference type="InterPro" id="IPR036188">
    <property type="entry name" value="FAD/NAD-bd_sf"/>
</dbReference>
<dbReference type="RefSeq" id="WP_085771127.1">
    <property type="nucleotide sequence ID" value="NZ_AP027149.1"/>
</dbReference>
<evidence type="ECO:0000256" key="1">
    <source>
        <dbReference type="ARBA" id="ARBA00005995"/>
    </source>
</evidence>
<dbReference type="SUPFAM" id="SSF54373">
    <property type="entry name" value="FAD-linked reductases, C-terminal domain"/>
    <property type="match status" value="1"/>
</dbReference>
<dbReference type="OrthoDB" id="337830at2"/>
<dbReference type="GO" id="GO:0016491">
    <property type="term" value="F:oxidoreductase activity"/>
    <property type="evidence" value="ECO:0007669"/>
    <property type="project" value="InterPro"/>
</dbReference>
<evidence type="ECO:0000259" key="2">
    <source>
        <dbReference type="Pfam" id="PF01593"/>
    </source>
</evidence>
<sequence length="538" mass="58691">MLDVAIVGGGISGLALARRLNQRGASFEIFEARDRIGGRIYSTPGRAGGALDLGAGWFWPETQPLMSALVKELELASYPQHDEGAVLHLREADKKAESIDDQRLYDGARRLHGGMSTLVDTVARRLPSGVVKLQRRLTRLCDRGDYVELTFDVDGASTTVSAKQVVMAMPPRLVRETVKFEPALDEPTDQALQGAETWMAAQAKAAFEIAAPFWRARGLSGSAYVTHEQAILGEIFDACDLSMGLVAIGGFLALGPALRESFNVGLPILMASQLGAVFGADVECLATHYKDWAQEPLTCSMADREGEPSDHAADVANPMLRRALWDKKLYFAGSETAARNAGYMEGALDAARRVDRALAALALRQTLPEEAGDPSAEGLPPNEASLVRFGRWVDLQSDAVFEDYRRRLNRALASQERDGLTQLAILGAMEQIFQQALEVLAKLPFDLAAVAVERGKVELMPLVQKPFGDLMQTIMDDVVAFNQTSCALSNFPAEHRPSGEYKTAIMQDIAAAWREFSLSANRLLLQKKAEQQAQEKTT</sequence>
<dbReference type="InterPro" id="IPR050703">
    <property type="entry name" value="Flavin_MAO"/>
</dbReference>
<comment type="similarity">
    <text evidence="1">Belongs to the flavin monoamine oxidase family.</text>
</comment>
<name>A0A1W6MTW5_9HYPH</name>
<dbReference type="PANTHER" id="PTHR43563:SF1">
    <property type="entry name" value="AMINE OXIDASE [FLAVIN-CONTAINING] B"/>
    <property type="match status" value="1"/>
</dbReference>
<evidence type="ECO:0000313" key="3">
    <source>
        <dbReference type="EMBL" id="ARN81038.1"/>
    </source>
</evidence>
<dbReference type="Gene3D" id="3.50.50.60">
    <property type="entry name" value="FAD/NAD(P)-binding domain"/>
    <property type="match status" value="2"/>
</dbReference>
<protein>
    <submittedName>
        <fullName evidence="3">Amine oxidase</fullName>
    </submittedName>
</protein>
<dbReference type="KEGG" id="mbry:B1812_08060"/>
<gene>
    <name evidence="3" type="ORF">B1812_08060</name>
</gene>
<dbReference type="Proteomes" id="UP000193978">
    <property type="component" value="Chromosome"/>
</dbReference>
<organism evidence="3 4">
    <name type="scientific">Methylocystis bryophila</name>
    <dbReference type="NCBI Taxonomy" id="655015"/>
    <lineage>
        <taxon>Bacteria</taxon>
        <taxon>Pseudomonadati</taxon>
        <taxon>Pseudomonadota</taxon>
        <taxon>Alphaproteobacteria</taxon>
        <taxon>Hyphomicrobiales</taxon>
        <taxon>Methylocystaceae</taxon>
        <taxon>Methylocystis</taxon>
    </lineage>
</organism>
<dbReference type="EMBL" id="CP019948">
    <property type="protein sequence ID" value="ARN81038.1"/>
    <property type="molecule type" value="Genomic_DNA"/>
</dbReference>
<dbReference type="InterPro" id="IPR002937">
    <property type="entry name" value="Amino_oxidase"/>
</dbReference>
<dbReference type="SUPFAM" id="SSF51905">
    <property type="entry name" value="FAD/NAD(P)-binding domain"/>
    <property type="match status" value="1"/>
</dbReference>
<dbReference type="Pfam" id="PF01593">
    <property type="entry name" value="Amino_oxidase"/>
    <property type="match status" value="2"/>
</dbReference>